<proteinExistence type="predicted"/>
<organism evidence="1 2">
    <name type="scientific">Larsenimonas rhizosphaerae</name>
    <dbReference type="NCBI Taxonomy" id="2944682"/>
    <lineage>
        <taxon>Bacteria</taxon>
        <taxon>Pseudomonadati</taxon>
        <taxon>Pseudomonadota</taxon>
        <taxon>Gammaproteobacteria</taxon>
        <taxon>Oceanospirillales</taxon>
        <taxon>Halomonadaceae</taxon>
        <taxon>Larsenimonas</taxon>
    </lineage>
</organism>
<gene>
    <name evidence="1" type="ORF">OQ287_14710</name>
</gene>
<evidence type="ECO:0000313" key="1">
    <source>
        <dbReference type="EMBL" id="MCX2525495.1"/>
    </source>
</evidence>
<name>A0AA41ZQI0_9GAMM</name>
<protein>
    <recommendedName>
        <fullName evidence="3">Phage tail protein</fullName>
    </recommendedName>
</protein>
<keyword evidence="2" id="KW-1185">Reference proteome</keyword>
<dbReference type="Proteomes" id="UP001165678">
    <property type="component" value="Unassembled WGS sequence"/>
</dbReference>
<reference evidence="1" key="1">
    <citation type="submission" date="2022-11" db="EMBL/GenBank/DDBJ databases">
        <title>Larsenimonas rhizosphaerae sp. nov., isolated from a tidal mudflat.</title>
        <authorList>
            <person name="Lee S.D."/>
            <person name="Kim I.S."/>
        </authorList>
    </citation>
    <scope>NUCLEOTIDE SEQUENCE</scope>
    <source>
        <strain evidence="1">GH2-1</strain>
    </source>
</reference>
<evidence type="ECO:0008006" key="3">
    <source>
        <dbReference type="Google" id="ProtNLM"/>
    </source>
</evidence>
<comment type="caution">
    <text evidence="1">The sequence shown here is derived from an EMBL/GenBank/DDBJ whole genome shotgun (WGS) entry which is preliminary data.</text>
</comment>
<evidence type="ECO:0000313" key="2">
    <source>
        <dbReference type="Proteomes" id="UP001165678"/>
    </source>
</evidence>
<sequence length="190" mass="21019">MTYYYAASTGCFYRDTHPNIPRDAISIATEKRDELIAAQARGLQITPDEKGIPNAIALDFSITRQRQNALDAIDAAADRARAADRSTGQYLDAEYRLVQSALEQWRTRDSDDAPVPLAIQDWADAQGITPNKAAEQIAEAAARAEELLQAVRRIRLASKAAIRDVSDDADFMEVARPCIDQLNFLTKTAH</sequence>
<dbReference type="AlphaFoldDB" id="A0AA41ZQI0"/>
<dbReference type="EMBL" id="JAPIVE010000005">
    <property type="protein sequence ID" value="MCX2525495.1"/>
    <property type="molecule type" value="Genomic_DNA"/>
</dbReference>
<accession>A0AA41ZQI0</accession>
<dbReference type="RefSeq" id="WP_265896932.1">
    <property type="nucleotide sequence ID" value="NZ_JAPIVE010000005.1"/>
</dbReference>